<dbReference type="Gene3D" id="3.30.2010.10">
    <property type="entry name" value="Metalloproteases ('zincins'), catalytic domain"/>
    <property type="match status" value="1"/>
</dbReference>
<organism evidence="2 3">
    <name type="scientific">Rhodanobacter ginsengisoli</name>
    <dbReference type="NCBI Taxonomy" id="418646"/>
    <lineage>
        <taxon>Bacteria</taxon>
        <taxon>Pseudomonadati</taxon>
        <taxon>Pseudomonadota</taxon>
        <taxon>Gammaproteobacteria</taxon>
        <taxon>Lysobacterales</taxon>
        <taxon>Rhodanobacteraceae</taxon>
        <taxon>Rhodanobacter</taxon>
    </lineage>
</organism>
<protein>
    <submittedName>
        <fullName evidence="2">M48 family metallopeptidase</fullName>
    </submittedName>
</protein>
<proteinExistence type="predicted"/>
<name>A0ABW0QSL9_9GAMM</name>
<evidence type="ECO:0000313" key="2">
    <source>
        <dbReference type="EMBL" id="MFC5527516.1"/>
    </source>
</evidence>
<feature type="domain" description="YgjP-like metallopeptidase" evidence="1">
    <location>
        <begin position="14"/>
        <end position="218"/>
    </location>
</feature>
<dbReference type="Pfam" id="PF01863">
    <property type="entry name" value="YgjP-like"/>
    <property type="match status" value="1"/>
</dbReference>
<dbReference type="InterPro" id="IPR053136">
    <property type="entry name" value="UTP_pyrophosphatase-like"/>
</dbReference>
<comment type="caution">
    <text evidence="2">The sequence shown here is derived from an EMBL/GenBank/DDBJ whole genome shotgun (WGS) entry which is preliminary data.</text>
</comment>
<keyword evidence="3" id="KW-1185">Reference proteome</keyword>
<gene>
    <name evidence="2" type="ORF">ACFPPA_17365</name>
</gene>
<sequence>MDFAYTVQRSGKRRKLTIVVERDRTVVVHAPMGATDEAIRQVVEAKRHWIFEKRKDPRKYRDLPHPPGKELVNGESALYLGRQYRVEVVAAGLDAVQFNQRFLVPASKVAKRKMALREWYIARANEKILPRVSSFARSLGVEFQRARIVDNRYRWGSCTIKDSVNFNWRLIKAPTFVIDYVIAHELAHLIEANHTARFWNVVRAQVPKVEEARVWLREQGQALEEEV</sequence>
<evidence type="ECO:0000259" key="1">
    <source>
        <dbReference type="Pfam" id="PF01863"/>
    </source>
</evidence>
<dbReference type="InterPro" id="IPR002725">
    <property type="entry name" value="YgjP-like_metallopeptidase"/>
</dbReference>
<accession>A0ABW0QSL9</accession>
<dbReference type="EMBL" id="JBHSNF010000004">
    <property type="protein sequence ID" value="MFC5527516.1"/>
    <property type="molecule type" value="Genomic_DNA"/>
</dbReference>
<dbReference type="RefSeq" id="WP_377322190.1">
    <property type="nucleotide sequence ID" value="NZ_JBHSNF010000004.1"/>
</dbReference>
<dbReference type="PANTHER" id="PTHR30399">
    <property type="entry name" value="UNCHARACTERIZED PROTEIN YGJP"/>
    <property type="match status" value="1"/>
</dbReference>
<reference evidence="3" key="1">
    <citation type="journal article" date="2019" name="Int. J. Syst. Evol. Microbiol.">
        <title>The Global Catalogue of Microorganisms (GCM) 10K type strain sequencing project: providing services to taxonomists for standard genome sequencing and annotation.</title>
        <authorList>
            <consortium name="The Broad Institute Genomics Platform"/>
            <consortium name="The Broad Institute Genome Sequencing Center for Infectious Disease"/>
            <person name="Wu L."/>
            <person name="Ma J."/>
        </authorList>
    </citation>
    <scope>NUCLEOTIDE SEQUENCE [LARGE SCALE GENOMIC DNA]</scope>
    <source>
        <strain evidence="3">CGMCC 1.16619</strain>
    </source>
</reference>
<dbReference type="PANTHER" id="PTHR30399:SF1">
    <property type="entry name" value="UTP PYROPHOSPHATASE"/>
    <property type="match status" value="1"/>
</dbReference>
<evidence type="ECO:0000313" key="3">
    <source>
        <dbReference type="Proteomes" id="UP001596114"/>
    </source>
</evidence>
<dbReference type="Proteomes" id="UP001596114">
    <property type="component" value="Unassembled WGS sequence"/>
</dbReference>
<dbReference type="CDD" id="cd07344">
    <property type="entry name" value="M48_yhfN_like"/>
    <property type="match status" value="1"/>
</dbReference>